<dbReference type="GO" id="GO:0003677">
    <property type="term" value="F:DNA binding"/>
    <property type="evidence" value="ECO:0007669"/>
    <property type="project" value="UniProtKB-KW"/>
</dbReference>
<dbReference type="GO" id="GO:0006355">
    <property type="term" value="P:regulation of DNA-templated transcription"/>
    <property type="evidence" value="ECO:0007669"/>
    <property type="project" value="InterPro"/>
</dbReference>
<evidence type="ECO:0000256" key="1">
    <source>
        <dbReference type="ARBA" id="ARBA00023015"/>
    </source>
</evidence>
<dbReference type="PROSITE" id="PS51063">
    <property type="entry name" value="HTH_CRP_2"/>
    <property type="match status" value="1"/>
</dbReference>
<dbReference type="InterPro" id="IPR014710">
    <property type="entry name" value="RmlC-like_jellyroll"/>
</dbReference>
<evidence type="ECO:0000259" key="4">
    <source>
        <dbReference type="PROSITE" id="PS50042"/>
    </source>
</evidence>
<name>A0A3B0UX91_9ZZZZ</name>
<evidence type="ECO:0008006" key="7">
    <source>
        <dbReference type="Google" id="ProtNLM"/>
    </source>
</evidence>
<dbReference type="InterPro" id="IPR012318">
    <property type="entry name" value="HTH_CRP"/>
</dbReference>
<dbReference type="InterPro" id="IPR036390">
    <property type="entry name" value="WH_DNA-bd_sf"/>
</dbReference>
<dbReference type="Pfam" id="PF13545">
    <property type="entry name" value="HTH_Crp_2"/>
    <property type="match status" value="1"/>
</dbReference>
<dbReference type="SUPFAM" id="SSF51206">
    <property type="entry name" value="cAMP-binding domain-like"/>
    <property type="match status" value="1"/>
</dbReference>
<organism evidence="6">
    <name type="scientific">hydrothermal vent metagenome</name>
    <dbReference type="NCBI Taxonomy" id="652676"/>
    <lineage>
        <taxon>unclassified sequences</taxon>
        <taxon>metagenomes</taxon>
        <taxon>ecological metagenomes</taxon>
    </lineage>
</organism>
<keyword evidence="2" id="KW-0238">DNA-binding</keyword>
<dbReference type="Pfam" id="PF00027">
    <property type="entry name" value="cNMP_binding"/>
    <property type="match status" value="1"/>
</dbReference>
<evidence type="ECO:0000259" key="5">
    <source>
        <dbReference type="PROSITE" id="PS51063"/>
    </source>
</evidence>
<dbReference type="InterPro" id="IPR000595">
    <property type="entry name" value="cNMP-bd_dom"/>
</dbReference>
<evidence type="ECO:0000256" key="2">
    <source>
        <dbReference type="ARBA" id="ARBA00023125"/>
    </source>
</evidence>
<dbReference type="PROSITE" id="PS50042">
    <property type="entry name" value="CNMP_BINDING_3"/>
    <property type="match status" value="1"/>
</dbReference>
<gene>
    <name evidence="6" type="ORF">MNBD_BACTEROID04-1403</name>
</gene>
<keyword evidence="3" id="KW-0804">Transcription</keyword>
<dbReference type="CDD" id="cd00038">
    <property type="entry name" value="CAP_ED"/>
    <property type="match status" value="1"/>
</dbReference>
<accession>A0A3B0UX91</accession>
<evidence type="ECO:0000256" key="3">
    <source>
        <dbReference type="ARBA" id="ARBA00023163"/>
    </source>
</evidence>
<evidence type="ECO:0000313" key="6">
    <source>
        <dbReference type="EMBL" id="VAW24356.1"/>
    </source>
</evidence>
<proteinExistence type="predicted"/>
<feature type="domain" description="Cyclic nucleotide-binding" evidence="4">
    <location>
        <begin position="19"/>
        <end position="89"/>
    </location>
</feature>
<dbReference type="EMBL" id="UOER01000256">
    <property type="protein sequence ID" value="VAW24356.1"/>
    <property type="molecule type" value="Genomic_DNA"/>
</dbReference>
<dbReference type="InterPro" id="IPR018490">
    <property type="entry name" value="cNMP-bd_dom_sf"/>
</dbReference>
<dbReference type="SMART" id="SM00100">
    <property type="entry name" value="cNMP"/>
    <property type="match status" value="1"/>
</dbReference>
<dbReference type="SUPFAM" id="SSF46785">
    <property type="entry name" value="Winged helix' DNA-binding domain"/>
    <property type="match status" value="1"/>
</dbReference>
<sequence length="250" mass="28847">MYELYNIDKANKNFEENKLFKKLLKIVQHKSTNDLIELETIKKGMFLVEENQYVTGFYFILEGRIKVFNSGVNNKKQILKLATKGDIIGLSGFNSLYYWASAFAEEDVKAYFITPKNLEILLVLFPDFTLLLVKEFAFKVRSYEIRQKHLGLFPATERIIDSLLLIASKFGSKTSNGILIEHCTSRKDISSFASVSEANTIRTLRKFQDKGYITIEKKIIIINERETLANLLKIHCCPTDEKEKKGCYID</sequence>
<feature type="domain" description="HTH crp-type" evidence="5">
    <location>
        <begin position="153"/>
        <end position="226"/>
    </location>
</feature>
<protein>
    <recommendedName>
        <fullName evidence="7">Transcriptional regulator, Crp/Fnr family</fullName>
    </recommendedName>
</protein>
<keyword evidence="1" id="KW-0805">Transcription regulation</keyword>
<dbReference type="Gene3D" id="2.60.120.10">
    <property type="entry name" value="Jelly Rolls"/>
    <property type="match status" value="1"/>
</dbReference>
<reference evidence="6" key="1">
    <citation type="submission" date="2018-06" db="EMBL/GenBank/DDBJ databases">
        <authorList>
            <person name="Zhirakovskaya E."/>
        </authorList>
    </citation>
    <scope>NUCLEOTIDE SEQUENCE</scope>
</reference>
<dbReference type="AlphaFoldDB" id="A0A3B0UX91"/>